<sequence>MWTKAFYFEASIAPSSDWPRCPSFSLFVYLPLSIGVRAYRAREPNATIILAAPQEAGHGLAIIPGREAEMGCGALLIQ</sequence>
<dbReference type="InParanoid" id="A0A165IY91"/>
<evidence type="ECO:0000313" key="1">
    <source>
        <dbReference type="EMBL" id="KZF25541.1"/>
    </source>
</evidence>
<keyword evidence="2" id="KW-1185">Reference proteome</keyword>
<reference evidence="1 2" key="1">
    <citation type="journal article" date="2016" name="Fungal Biol.">
        <title>The genome of Xylona heveae provides a window into fungal endophytism.</title>
        <authorList>
            <person name="Gazis R."/>
            <person name="Kuo A."/>
            <person name="Riley R."/>
            <person name="LaButti K."/>
            <person name="Lipzen A."/>
            <person name="Lin J."/>
            <person name="Amirebrahimi M."/>
            <person name="Hesse C.N."/>
            <person name="Spatafora J.W."/>
            <person name="Henrissat B."/>
            <person name="Hainaut M."/>
            <person name="Grigoriev I.V."/>
            <person name="Hibbett D.S."/>
        </authorList>
    </citation>
    <scope>NUCLEOTIDE SEQUENCE [LARGE SCALE GENOMIC DNA]</scope>
    <source>
        <strain evidence="1 2">TC161</strain>
    </source>
</reference>
<name>A0A165IY91_XYLHT</name>
<organism evidence="1 2">
    <name type="scientific">Xylona heveae (strain CBS 132557 / TC161)</name>
    <dbReference type="NCBI Taxonomy" id="1328760"/>
    <lineage>
        <taxon>Eukaryota</taxon>
        <taxon>Fungi</taxon>
        <taxon>Dikarya</taxon>
        <taxon>Ascomycota</taxon>
        <taxon>Pezizomycotina</taxon>
        <taxon>Xylonomycetes</taxon>
        <taxon>Xylonales</taxon>
        <taxon>Xylonaceae</taxon>
        <taxon>Xylona</taxon>
    </lineage>
</organism>
<gene>
    <name evidence="1" type="ORF">L228DRAFT_244395</name>
</gene>
<dbReference type="Proteomes" id="UP000076632">
    <property type="component" value="Unassembled WGS sequence"/>
</dbReference>
<dbReference type="EMBL" id="KV407455">
    <property type="protein sequence ID" value="KZF25541.1"/>
    <property type="molecule type" value="Genomic_DNA"/>
</dbReference>
<proteinExistence type="predicted"/>
<protein>
    <submittedName>
        <fullName evidence="1">Uncharacterized protein</fullName>
    </submittedName>
</protein>
<dbReference type="RefSeq" id="XP_018191096.1">
    <property type="nucleotide sequence ID" value="XM_018331914.1"/>
</dbReference>
<dbReference type="AlphaFoldDB" id="A0A165IY91"/>
<evidence type="ECO:0000313" key="2">
    <source>
        <dbReference type="Proteomes" id="UP000076632"/>
    </source>
</evidence>
<dbReference type="GeneID" id="28897051"/>
<accession>A0A165IY91</accession>